<evidence type="ECO:0000256" key="1">
    <source>
        <dbReference type="SAM" id="SignalP"/>
    </source>
</evidence>
<evidence type="ECO:0000313" key="2">
    <source>
        <dbReference type="EMBL" id="MCU7249153.1"/>
    </source>
</evidence>
<dbReference type="EMBL" id="JAOSKY010000008">
    <property type="protein sequence ID" value="MCU7249153.1"/>
    <property type="molecule type" value="Genomic_DNA"/>
</dbReference>
<feature type="chain" id="PRO_5040737247" description="Lipoprotein" evidence="1">
    <location>
        <begin position="21"/>
        <end position="232"/>
    </location>
</feature>
<organism evidence="2 3">
    <name type="scientific">Pseudomonas koreensis</name>
    <dbReference type="NCBI Taxonomy" id="198620"/>
    <lineage>
        <taxon>Bacteria</taxon>
        <taxon>Pseudomonadati</taxon>
        <taxon>Pseudomonadota</taxon>
        <taxon>Gammaproteobacteria</taxon>
        <taxon>Pseudomonadales</taxon>
        <taxon>Pseudomonadaceae</taxon>
        <taxon>Pseudomonas</taxon>
    </lineage>
</organism>
<dbReference type="RefSeq" id="WP_217830407.1">
    <property type="nucleotide sequence ID" value="NZ_JAOSKY010000008.1"/>
</dbReference>
<reference evidence="2" key="1">
    <citation type="submission" date="2022-09" db="EMBL/GenBank/DDBJ databases">
        <authorList>
            <person name="Cesa-Luna C."/>
            <person name="Girard L."/>
            <person name="Lood C."/>
            <person name="Hofte M."/>
            <person name="De Mot R."/>
        </authorList>
    </citation>
    <scope>NUCLEOTIDE SEQUENCE</scope>
    <source>
        <strain evidence="2">B1M3-32</strain>
    </source>
</reference>
<evidence type="ECO:0000313" key="3">
    <source>
        <dbReference type="Proteomes" id="UP001139955"/>
    </source>
</evidence>
<sequence length="232" mass="24735">MKKLFAVICGLLLLSGCVTKNLSTEDRQQIKTLKILPVFVAVDNFKYTSMTQAWSAGLGAGAGAASGMAAGASTAGTSALAGAGSVAGTKAGDVATGDISRAIRNNMQAHDIDLSKLIRQSFADRVRQERLFTIVGEGEQADAEVEIMVSQWGLCLKNFSTVLYPVIGANASIKRQGSSVWRNFETISVFNDANTIAYLPEQYATDGEALRKAFTHVTDLLVNKLVDDLKQP</sequence>
<evidence type="ECO:0008006" key="4">
    <source>
        <dbReference type="Google" id="ProtNLM"/>
    </source>
</evidence>
<feature type="signal peptide" evidence="1">
    <location>
        <begin position="1"/>
        <end position="20"/>
    </location>
</feature>
<dbReference type="PROSITE" id="PS51257">
    <property type="entry name" value="PROKAR_LIPOPROTEIN"/>
    <property type="match status" value="1"/>
</dbReference>
<accession>A0A9X3BDD3</accession>
<gene>
    <name evidence="2" type="ORF">OC940_15185</name>
</gene>
<dbReference type="Proteomes" id="UP001139955">
    <property type="component" value="Unassembled WGS sequence"/>
</dbReference>
<keyword evidence="1" id="KW-0732">Signal</keyword>
<keyword evidence="3" id="KW-1185">Reference proteome</keyword>
<proteinExistence type="predicted"/>
<dbReference type="AlphaFoldDB" id="A0A9X3BDD3"/>
<comment type="caution">
    <text evidence="2">The sequence shown here is derived from an EMBL/GenBank/DDBJ whole genome shotgun (WGS) entry which is preliminary data.</text>
</comment>
<name>A0A9X3BDD3_9PSED</name>
<protein>
    <recommendedName>
        <fullName evidence="4">Lipoprotein</fullName>
    </recommendedName>
</protein>
<reference evidence="2" key="2">
    <citation type="journal article" date="2023" name="mSystems">
        <title>Charting the Lipopeptidome of Nonpathogenic Pseudomonas.</title>
        <authorList>
            <person name="Cesa-Luna C."/>
            <person name="Geudens N."/>
            <person name="Girard L."/>
            <person name="De Roo V."/>
            <person name="Maklad H.R."/>
            <person name="Martins J.C."/>
            <person name="Hofte M."/>
            <person name="De Mot R."/>
        </authorList>
    </citation>
    <scope>NUCLEOTIDE SEQUENCE</scope>
    <source>
        <strain evidence="2">B1M3-32</strain>
    </source>
</reference>